<evidence type="ECO:0000313" key="3">
    <source>
        <dbReference type="Proteomes" id="UP000254869"/>
    </source>
</evidence>
<sequence>MRSRSMALWGFTSPLFAIALGITAPQAVATTAVLAPWVSCTDFWCRNETDDTYRVDVIVDCGLGVQRVTRAYLPAHRTTSVNGGCGSHSEPCLSDHSGSCSEPNPVFGIRYENVVIDNGPIPPWPFGGTGSSF</sequence>
<organism evidence="2 3">
    <name type="scientific">Nocardia pseudobrasiliensis</name>
    <dbReference type="NCBI Taxonomy" id="45979"/>
    <lineage>
        <taxon>Bacteria</taxon>
        <taxon>Bacillati</taxon>
        <taxon>Actinomycetota</taxon>
        <taxon>Actinomycetes</taxon>
        <taxon>Mycobacteriales</taxon>
        <taxon>Nocardiaceae</taxon>
        <taxon>Nocardia</taxon>
    </lineage>
</organism>
<keyword evidence="1" id="KW-0732">Signal</keyword>
<keyword evidence="3" id="KW-1185">Reference proteome</keyword>
<evidence type="ECO:0000313" key="2">
    <source>
        <dbReference type="EMBL" id="RDI68249.1"/>
    </source>
</evidence>
<name>A0A370IBZ2_9NOCA</name>
<evidence type="ECO:0000256" key="1">
    <source>
        <dbReference type="SAM" id="SignalP"/>
    </source>
</evidence>
<dbReference type="EMBL" id="QQBC01000002">
    <property type="protein sequence ID" value="RDI68249.1"/>
    <property type="molecule type" value="Genomic_DNA"/>
</dbReference>
<feature type="signal peptide" evidence="1">
    <location>
        <begin position="1"/>
        <end position="29"/>
    </location>
</feature>
<feature type="chain" id="PRO_5016993127" description="Peptidase inhibitor family I36" evidence="1">
    <location>
        <begin position="30"/>
        <end position="133"/>
    </location>
</feature>
<accession>A0A370IBZ2</accession>
<protein>
    <recommendedName>
        <fullName evidence="4">Peptidase inhibitor family I36</fullName>
    </recommendedName>
</protein>
<dbReference type="Proteomes" id="UP000254869">
    <property type="component" value="Unassembled WGS sequence"/>
</dbReference>
<proteinExistence type="predicted"/>
<evidence type="ECO:0008006" key="4">
    <source>
        <dbReference type="Google" id="ProtNLM"/>
    </source>
</evidence>
<dbReference type="AlphaFoldDB" id="A0A370IBZ2"/>
<gene>
    <name evidence="2" type="ORF">DFR76_102650</name>
</gene>
<reference evidence="2 3" key="1">
    <citation type="submission" date="2018-07" db="EMBL/GenBank/DDBJ databases">
        <title>Genomic Encyclopedia of Type Strains, Phase IV (KMG-IV): sequencing the most valuable type-strain genomes for metagenomic binning, comparative biology and taxonomic classification.</title>
        <authorList>
            <person name="Goeker M."/>
        </authorList>
    </citation>
    <scope>NUCLEOTIDE SEQUENCE [LARGE SCALE GENOMIC DNA]</scope>
    <source>
        <strain evidence="2 3">DSM 44290</strain>
    </source>
</reference>
<comment type="caution">
    <text evidence="2">The sequence shown here is derived from an EMBL/GenBank/DDBJ whole genome shotgun (WGS) entry which is preliminary data.</text>
</comment>